<dbReference type="AlphaFoldDB" id="A0A0M9WQA0"/>
<keyword evidence="4" id="KW-0067">ATP-binding</keyword>
<dbReference type="PROSITE" id="PS00455">
    <property type="entry name" value="AMP_BINDING"/>
    <property type="match status" value="1"/>
</dbReference>
<evidence type="ECO:0000256" key="3">
    <source>
        <dbReference type="ARBA" id="ARBA00022741"/>
    </source>
</evidence>
<dbReference type="Pfam" id="PF13193">
    <property type="entry name" value="AMP-binding_C"/>
    <property type="match status" value="1"/>
</dbReference>
<dbReference type="InterPro" id="IPR042099">
    <property type="entry name" value="ANL_N_sf"/>
</dbReference>
<feature type="domain" description="AMP-binding enzyme C-terminal" evidence="6">
    <location>
        <begin position="439"/>
        <end position="514"/>
    </location>
</feature>
<dbReference type="GO" id="GO:0005886">
    <property type="term" value="C:plasma membrane"/>
    <property type="evidence" value="ECO:0007669"/>
    <property type="project" value="TreeGrafter"/>
</dbReference>
<evidence type="ECO:0000259" key="6">
    <source>
        <dbReference type="Pfam" id="PF13193"/>
    </source>
</evidence>
<dbReference type="PANTHER" id="PTHR43107:SF15">
    <property type="entry name" value="FATTY ACID TRANSPORT PROTEIN 3, ISOFORM A"/>
    <property type="match status" value="1"/>
</dbReference>
<keyword evidence="3" id="KW-0547">Nucleotide-binding</keyword>
<proteinExistence type="inferred from homology"/>
<dbReference type="Proteomes" id="UP000037712">
    <property type="component" value="Unassembled WGS sequence"/>
</dbReference>
<evidence type="ECO:0000256" key="2">
    <source>
        <dbReference type="ARBA" id="ARBA00022598"/>
    </source>
</evidence>
<feature type="domain" description="AMP-dependent synthetase/ligase" evidence="5">
    <location>
        <begin position="26"/>
        <end position="374"/>
    </location>
</feature>
<sequence>MQSALDLSVMSRVVTAEAELDAQRLVYVFENGEFPDEVVTTTDLAVRGNQLAYELQRIGIVTGDRVGVMMRNHPEFVYTYVATAKLGTPAVPIDPRARGDKLAYFITFAECSVLLVADYILADDAVADTIRRTGVRTYVLSTPEGRAAGIDPTGWALLNEVFDGPEAPTVREHVTDPTTPSFLGFTSGTTGQPKAIEFTHDRMLLYRRLPVFFGLEEDDVLYTGLSMSHGNAVIVNMMPPLWRAVGHSVFSRRFTRTRLWEICAEYGCTVWSNLGGIATALYSQPPSQLDRNNPVRLVVSAGMPRELWQPFEDRFGVQVCEWYGALEGGFAYNPVGVGPLGSFGKPPADLLQMEVRDSDDQQCAPGEVGELVVRPVSGPAQLTYYKNPEASANKVRDGWLRTGDMVYRDADGWLFFGHRKEEGGMRKLGEFISASYIQRVLAEHPDVLDVYIFGVPARSEAPGETDVVAAVVPAGGAAIDVADLFGLAELKLERSHIPDFIWIVDELPRTVSEKVQSRVLVESFDESDESVFSRLGSKVQG</sequence>
<gene>
    <name evidence="7" type="ORF">Z051_03690</name>
</gene>
<comment type="caution">
    <text evidence="7">The sequence shown here is derived from an EMBL/GenBank/DDBJ whole genome shotgun (WGS) entry which is preliminary data.</text>
</comment>
<dbReference type="SUPFAM" id="SSF56801">
    <property type="entry name" value="Acetyl-CoA synthetase-like"/>
    <property type="match status" value="1"/>
</dbReference>
<dbReference type="InterPro" id="IPR045851">
    <property type="entry name" value="AMP-bd_C_sf"/>
</dbReference>
<dbReference type="InterPro" id="IPR000873">
    <property type="entry name" value="AMP-dep_synth/lig_dom"/>
</dbReference>
<dbReference type="InterPro" id="IPR020845">
    <property type="entry name" value="AMP-binding_CS"/>
</dbReference>
<dbReference type="PATRIC" id="fig|1441923.3.peg.813"/>
<accession>A0A0M9WQA0</accession>
<dbReference type="GO" id="GO:0004467">
    <property type="term" value="F:long-chain fatty acid-CoA ligase activity"/>
    <property type="evidence" value="ECO:0007669"/>
    <property type="project" value="TreeGrafter"/>
</dbReference>
<evidence type="ECO:0000313" key="7">
    <source>
        <dbReference type="EMBL" id="KOS57590.1"/>
    </source>
</evidence>
<dbReference type="Gene3D" id="3.40.50.12780">
    <property type="entry name" value="N-terminal domain of ligase-like"/>
    <property type="match status" value="1"/>
</dbReference>
<evidence type="ECO:0000256" key="1">
    <source>
        <dbReference type="ARBA" id="ARBA00006432"/>
    </source>
</evidence>
<dbReference type="Gene3D" id="3.30.300.30">
    <property type="match status" value="1"/>
</dbReference>
<evidence type="ECO:0008006" key="9">
    <source>
        <dbReference type="Google" id="ProtNLM"/>
    </source>
</evidence>
<reference evidence="8" key="2">
    <citation type="submission" date="2015-01" db="EMBL/GenBank/DDBJ databases">
        <title>Draft genome sequence of potential hydrocarbon metabolising strain of Rhodococcus rhodochrous.</title>
        <authorList>
            <person name="Aggarwal R.K."/>
            <person name="Dawar C."/>
        </authorList>
    </citation>
    <scope>NUCLEOTIDE SEQUENCE [LARGE SCALE GENOMIC DNA]</scope>
    <source>
        <strain evidence="8">KG-21</strain>
    </source>
</reference>
<dbReference type="PANTHER" id="PTHR43107">
    <property type="entry name" value="LONG-CHAIN FATTY ACID TRANSPORT PROTEIN"/>
    <property type="match status" value="1"/>
</dbReference>
<evidence type="ECO:0000259" key="5">
    <source>
        <dbReference type="Pfam" id="PF00501"/>
    </source>
</evidence>
<comment type="similarity">
    <text evidence="1">Belongs to the ATP-dependent AMP-binding enzyme family.</text>
</comment>
<dbReference type="EMBL" id="AZYO01000004">
    <property type="protein sequence ID" value="KOS57590.1"/>
    <property type="molecule type" value="Genomic_DNA"/>
</dbReference>
<dbReference type="Pfam" id="PF00501">
    <property type="entry name" value="AMP-binding"/>
    <property type="match status" value="1"/>
</dbReference>
<dbReference type="GO" id="GO:0044539">
    <property type="term" value="P:long-chain fatty acid import into cell"/>
    <property type="evidence" value="ECO:0007669"/>
    <property type="project" value="TreeGrafter"/>
</dbReference>
<evidence type="ECO:0000256" key="4">
    <source>
        <dbReference type="ARBA" id="ARBA00022840"/>
    </source>
</evidence>
<name>A0A0M9WQA0_RHORH</name>
<evidence type="ECO:0000313" key="8">
    <source>
        <dbReference type="Proteomes" id="UP000037712"/>
    </source>
</evidence>
<reference evidence="7 8" key="1">
    <citation type="journal article" date="2015" name="Genome Announc.">
        <title>Draft Genome Sequence of Rhodococcus rhodochrous Strain KG-21, a Soil Isolate from Oil Fields of Krishna-Godavari Basin, India.</title>
        <authorList>
            <person name="Dawar C."/>
            <person name="Aggarwal R.K."/>
        </authorList>
    </citation>
    <scope>NUCLEOTIDE SEQUENCE [LARGE SCALE GENOMIC DNA]</scope>
    <source>
        <strain evidence="7 8">KG-21</strain>
    </source>
</reference>
<organism evidence="7 8">
    <name type="scientific">Rhodococcus rhodochrous KG-21</name>
    <dbReference type="NCBI Taxonomy" id="1441923"/>
    <lineage>
        <taxon>Bacteria</taxon>
        <taxon>Bacillati</taxon>
        <taxon>Actinomycetota</taxon>
        <taxon>Actinomycetes</taxon>
        <taxon>Mycobacteriales</taxon>
        <taxon>Nocardiaceae</taxon>
        <taxon>Rhodococcus</taxon>
    </lineage>
</organism>
<dbReference type="GO" id="GO:0005324">
    <property type="term" value="F:long-chain fatty acid transmembrane transporter activity"/>
    <property type="evidence" value="ECO:0007669"/>
    <property type="project" value="TreeGrafter"/>
</dbReference>
<dbReference type="GO" id="GO:0005524">
    <property type="term" value="F:ATP binding"/>
    <property type="evidence" value="ECO:0007669"/>
    <property type="project" value="UniProtKB-KW"/>
</dbReference>
<keyword evidence="2" id="KW-0436">Ligase</keyword>
<dbReference type="InterPro" id="IPR025110">
    <property type="entry name" value="AMP-bd_C"/>
</dbReference>
<protein>
    <recommendedName>
        <fullName evidence="9">AMP-dependent synthetase</fullName>
    </recommendedName>
</protein>